<evidence type="ECO:0000313" key="2">
    <source>
        <dbReference type="EMBL" id="ACT69046.1"/>
    </source>
</evidence>
<feature type="region of interest" description="Disordered" evidence="1">
    <location>
        <begin position="71"/>
        <end position="240"/>
    </location>
</feature>
<dbReference type="KEGG" id="nri:NRI_0049"/>
<gene>
    <name evidence="2" type="ordered locus">NRI_0049</name>
</gene>
<feature type="compositionally biased region" description="Polar residues" evidence="1">
    <location>
        <begin position="295"/>
        <end position="311"/>
    </location>
</feature>
<dbReference type="Proteomes" id="UP000001627">
    <property type="component" value="Chromosome"/>
</dbReference>
<accession>C6V3T1</accession>
<feature type="compositionally biased region" description="Basic and acidic residues" evidence="1">
    <location>
        <begin position="19"/>
        <end position="34"/>
    </location>
</feature>
<feature type="compositionally biased region" description="Basic and acidic residues" evidence="1">
    <location>
        <begin position="352"/>
        <end position="362"/>
    </location>
</feature>
<feature type="compositionally biased region" description="Acidic residues" evidence="1">
    <location>
        <begin position="99"/>
        <end position="113"/>
    </location>
</feature>
<proteinExistence type="predicted"/>
<feature type="compositionally biased region" description="Basic and acidic residues" evidence="1">
    <location>
        <begin position="452"/>
        <end position="461"/>
    </location>
</feature>
<feature type="compositionally biased region" description="Low complexity" evidence="1">
    <location>
        <begin position="229"/>
        <end position="240"/>
    </location>
</feature>
<sequence length="871" mass="96204">MQKLKKKFATLGSMNRRTIKADTTAKKLPKEKPAKKIVSQNSGTVEKIITQKSGIAAIKLANQILGEEFTTPKPETELSAAPLRNEYEERPLPSIPSEYGDEDEIPFVDEEMNTSDLGSGVYDEIDEIASTGSESRSTKSGIGDSGIDDISVPDSAISNVDRQNETKSEPTTGRDTTTKIDGENKTTSVSNENHSAQGSSIGDSGNIFDLSIPNGDKQNETKNKLGPEIDTASETDSISISSVSTDEIAAYILSPLFKASKDTHDPLPSIKPIADEHSVQTGETSEQKNTGERLPNNQGSLTSTEDNSTVRNEAIVKRPALPEIFDAIYNPKWIKDDKSIDPADTNSISIKEQNKDSAEREITSSQSQNSLPSGNVQKEAHIQKSHTFSTSVNEEQVGNISSGIKSFTPTFRNENENKKSEPIYLDPWDLKPIPELDEHQSTSSISSPHKRVANEPRSSIHQEEKIYESLDDIEAYSKSHTQSLEKFAEKAYPALRPHKEEIDDKSKHLYAQVKRRDNLRSSPFNSEDGAITADTLSVTIPKLHIKEHTVDVSLPKTQQKTITETPLSTRKTLSQEEETHKTVPNKSWLRRILNRIKEIFSQGYAALRSIFARSTKNDKTLPDQGLSFHNENGRLNKIKEILSERRPLPGKETGTLNVIKDAHSQKHHLVPGKAGELGKTKEALSQKHSLTPGKAGELGRIKDTLSQKHHLVPGKAGELGKTKEALSQKHHLVPGKAGELGKTKEALSQKHTLMPGKTGELSKTKEALSEKLPLLQDSTMGLSQIKETLSEKGFRVHHMNDEQNKAQNNLHKTGYAFSIGTEHDRIKSILTREHEIAAKLRESGMKEEQNRTCVPSLGCDSHLRPQASRVV</sequence>
<feature type="compositionally biased region" description="Polar residues" evidence="1">
    <location>
        <begin position="385"/>
        <end position="395"/>
    </location>
</feature>
<keyword evidence="3" id="KW-1185">Reference proteome</keyword>
<feature type="compositionally biased region" description="Polar residues" evidence="1">
    <location>
        <begin position="130"/>
        <end position="139"/>
    </location>
</feature>
<reference evidence="2 3" key="1">
    <citation type="journal article" date="2009" name="Nucleic Acids Res.">
        <title>Analysis of complete genome sequence of Neorickettsia risticii: causative agent of Potomac horse fever.</title>
        <authorList>
            <person name="Lin M."/>
            <person name="Zhang C."/>
            <person name="Gibson K."/>
            <person name="Rikihisa Y."/>
        </authorList>
    </citation>
    <scope>NUCLEOTIDE SEQUENCE [LARGE SCALE GENOMIC DNA]</scope>
    <source>
        <strain evidence="2 3">Illinois</strain>
    </source>
</reference>
<feature type="region of interest" description="Disordered" evidence="1">
    <location>
        <begin position="19"/>
        <end position="40"/>
    </location>
</feature>
<feature type="region of interest" description="Disordered" evidence="1">
    <location>
        <begin position="437"/>
        <end position="461"/>
    </location>
</feature>
<feature type="region of interest" description="Disordered" evidence="1">
    <location>
        <begin position="336"/>
        <end position="395"/>
    </location>
</feature>
<dbReference type="EMBL" id="CP001431">
    <property type="protein sequence ID" value="ACT69046.1"/>
    <property type="molecule type" value="Genomic_DNA"/>
</dbReference>
<organism evidence="2 3">
    <name type="scientific">Neorickettsia risticii (strain Illinois)</name>
    <dbReference type="NCBI Taxonomy" id="434131"/>
    <lineage>
        <taxon>Bacteria</taxon>
        <taxon>Pseudomonadati</taxon>
        <taxon>Pseudomonadota</taxon>
        <taxon>Alphaproteobacteria</taxon>
        <taxon>Rickettsiales</taxon>
        <taxon>Anaplasmataceae</taxon>
        <taxon>Neorickettsia</taxon>
    </lineage>
</organism>
<protein>
    <submittedName>
        <fullName evidence="2">Uncharacterized protein</fullName>
    </submittedName>
</protein>
<evidence type="ECO:0000256" key="1">
    <source>
        <dbReference type="SAM" id="MobiDB-lite"/>
    </source>
</evidence>
<feature type="compositionally biased region" description="Basic and acidic residues" evidence="1">
    <location>
        <begin position="217"/>
        <end position="227"/>
    </location>
</feature>
<dbReference type="HOGENOM" id="CLU_329509_0_0_5"/>
<evidence type="ECO:0000313" key="3">
    <source>
        <dbReference type="Proteomes" id="UP000001627"/>
    </source>
</evidence>
<feature type="compositionally biased region" description="Polar residues" evidence="1">
    <location>
        <begin position="185"/>
        <end position="203"/>
    </location>
</feature>
<name>C6V3T1_NEORI</name>
<feature type="compositionally biased region" description="Polar residues" evidence="1">
    <location>
        <begin position="363"/>
        <end position="376"/>
    </location>
</feature>
<dbReference type="AlphaFoldDB" id="C6V3T1"/>
<feature type="region of interest" description="Disordered" evidence="1">
    <location>
        <begin position="260"/>
        <end position="317"/>
    </location>
</feature>
<dbReference type="eggNOG" id="COG4372">
    <property type="taxonomic scope" value="Bacteria"/>
</dbReference>